<dbReference type="PRINTS" id="PR00789">
    <property type="entry name" value="OSIALOPTASE"/>
</dbReference>
<dbReference type="KEGG" id="flt:Sv326_0163"/>
<keyword evidence="4" id="KW-0479">Metal-binding</keyword>
<keyword evidence="2 8" id="KW-0808">Transferase</keyword>
<dbReference type="InterPro" id="IPR017861">
    <property type="entry name" value="KAE1/TsaD"/>
</dbReference>
<protein>
    <recommendedName>
        <fullName evidence="1">N(6)-L-threonylcarbamoyladenine synthase</fullName>
        <ecNumber evidence="1">2.3.1.234</ecNumber>
    </recommendedName>
</protein>
<dbReference type="InterPro" id="IPR043129">
    <property type="entry name" value="ATPase_NBD"/>
</dbReference>
<proteinExistence type="predicted"/>
<dbReference type="GO" id="GO:0046872">
    <property type="term" value="F:metal ion binding"/>
    <property type="evidence" value="ECO:0007669"/>
    <property type="project" value="UniProtKB-KW"/>
</dbReference>
<accession>A0A7D6BLI3</accession>
<dbReference type="GO" id="GO:0000408">
    <property type="term" value="C:EKC/KEOPS complex"/>
    <property type="evidence" value="ECO:0007669"/>
    <property type="project" value="TreeGrafter"/>
</dbReference>
<dbReference type="Proteomes" id="UP000510821">
    <property type="component" value="Chromosome"/>
</dbReference>
<keyword evidence="3" id="KW-0819">tRNA processing</keyword>
<dbReference type="NCBIfam" id="TIGR00329">
    <property type="entry name" value="gcp_kae1"/>
    <property type="match status" value="1"/>
</dbReference>
<evidence type="ECO:0000259" key="7">
    <source>
        <dbReference type="Pfam" id="PF00814"/>
    </source>
</evidence>
<name>A0A7D6BLI3_FERL1</name>
<evidence type="ECO:0000256" key="5">
    <source>
        <dbReference type="ARBA" id="ARBA00023315"/>
    </source>
</evidence>
<gene>
    <name evidence="8" type="ORF">Sv326_0163</name>
</gene>
<sequence>MKCIGIESSAHTMGVGVVDGRRVLSNERSTYKPRYSGIHPRKAADFLSREFEPVLKKAVGKSGLELEDIELVSFTMGPGLGACLKVGLIGAKMLAQMLDVPILGVNHALAHIEIARTLNECKNPLVVYVSGGNTQIIVLEKDRYRVMGETLDIGLGNLIDSVGRSMGLKHAHGSVIEEIAKKGRYIPLPYSVKGMDLVFTGLLTEAQSKLENHRREDVCYSLQETAFSMLVEATERALALTKRKEMVLCGGVAQNRRLQVMLRVMAKPHGCKLFVTEGQFNADNGAMIALTANLMYEAGVRMKLSECKAVQKMRVDEVEVKW</sequence>
<dbReference type="Pfam" id="PF00814">
    <property type="entry name" value="TsaD"/>
    <property type="match status" value="1"/>
</dbReference>
<dbReference type="GO" id="GO:0008033">
    <property type="term" value="P:tRNA processing"/>
    <property type="evidence" value="ECO:0007669"/>
    <property type="project" value="UniProtKB-KW"/>
</dbReference>
<dbReference type="GO" id="GO:0061711">
    <property type="term" value="F:tRNA N(6)-L-threonylcarbamoyladenine synthase activity"/>
    <property type="evidence" value="ECO:0007669"/>
    <property type="project" value="UniProtKB-EC"/>
</dbReference>
<dbReference type="SUPFAM" id="SSF53067">
    <property type="entry name" value="Actin-like ATPase domain"/>
    <property type="match status" value="1"/>
</dbReference>
<dbReference type="EC" id="2.3.1.234" evidence="1"/>
<dbReference type="NCBIfam" id="TIGR03722">
    <property type="entry name" value="arch_KAE1"/>
    <property type="match status" value="1"/>
</dbReference>
<dbReference type="Gene3D" id="3.30.420.40">
    <property type="match status" value="2"/>
</dbReference>
<evidence type="ECO:0000256" key="2">
    <source>
        <dbReference type="ARBA" id="ARBA00022679"/>
    </source>
</evidence>
<dbReference type="PANTHER" id="PTHR11735:SF14">
    <property type="entry name" value="TRNA N6-ADENOSINE THREONYLCARBAMOYLTRANSFERASE"/>
    <property type="match status" value="1"/>
</dbReference>
<reference evidence="9" key="1">
    <citation type="submission" date="2020-07" db="EMBL/GenBank/DDBJ databases">
        <title>Metabolic diversity and evolutionary history of the archaeal phylum ###Micrarchaeota### uncovered from a freshwater lake metagenome.</title>
        <authorList>
            <person name="Kadnikov V.V."/>
            <person name="Savvichev A.S."/>
            <person name="Mardanov A.V."/>
            <person name="Beletsky A.V."/>
            <person name="Chupakov A.V."/>
            <person name="Kokryatskaya N.M."/>
            <person name="Pimenov N.V."/>
            <person name="Ravin N.V."/>
        </authorList>
    </citation>
    <scope>NUCLEOTIDE SEQUENCE [LARGE SCALE GENOMIC DNA]</scope>
</reference>
<dbReference type="EMBL" id="CP058998">
    <property type="protein sequence ID" value="QLJ52338.1"/>
    <property type="molecule type" value="Genomic_DNA"/>
</dbReference>
<evidence type="ECO:0000256" key="4">
    <source>
        <dbReference type="ARBA" id="ARBA00022723"/>
    </source>
</evidence>
<keyword evidence="5 8" id="KW-0012">Acyltransferase</keyword>
<evidence type="ECO:0000256" key="6">
    <source>
        <dbReference type="ARBA" id="ARBA00048117"/>
    </source>
</evidence>
<evidence type="ECO:0000313" key="9">
    <source>
        <dbReference type="Proteomes" id="UP000510821"/>
    </source>
</evidence>
<dbReference type="GO" id="GO:0005737">
    <property type="term" value="C:cytoplasm"/>
    <property type="evidence" value="ECO:0007669"/>
    <property type="project" value="TreeGrafter"/>
</dbReference>
<comment type="catalytic activity">
    <reaction evidence="6">
        <text>L-threonylcarbamoyladenylate + adenosine(37) in tRNA = N(6)-L-threonylcarbamoyladenosine(37) in tRNA + AMP + H(+)</text>
        <dbReference type="Rhea" id="RHEA:37059"/>
        <dbReference type="Rhea" id="RHEA-COMP:10162"/>
        <dbReference type="Rhea" id="RHEA-COMP:10163"/>
        <dbReference type="ChEBI" id="CHEBI:15378"/>
        <dbReference type="ChEBI" id="CHEBI:73682"/>
        <dbReference type="ChEBI" id="CHEBI:74411"/>
        <dbReference type="ChEBI" id="CHEBI:74418"/>
        <dbReference type="ChEBI" id="CHEBI:456215"/>
        <dbReference type="EC" id="2.3.1.234"/>
    </reaction>
</comment>
<evidence type="ECO:0000256" key="1">
    <source>
        <dbReference type="ARBA" id="ARBA00012156"/>
    </source>
</evidence>
<dbReference type="AlphaFoldDB" id="A0A7D6BLI3"/>
<feature type="domain" description="Gcp-like" evidence="7">
    <location>
        <begin position="24"/>
        <end position="289"/>
    </location>
</feature>
<dbReference type="PANTHER" id="PTHR11735">
    <property type="entry name" value="TRNA N6-ADENOSINE THREONYLCARBAMOYLTRANSFERASE"/>
    <property type="match status" value="1"/>
</dbReference>
<evidence type="ECO:0000256" key="3">
    <source>
        <dbReference type="ARBA" id="ARBA00022694"/>
    </source>
</evidence>
<dbReference type="InterPro" id="IPR000905">
    <property type="entry name" value="Gcp-like_dom"/>
</dbReference>
<organism evidence="8 9">
    <name type="scientific">Fermentimicrarchaeum limneticum</name>
    <dbReference type="NCBI Taxonomy" id="2795018"/>
    <lineage>
        <taxon>Archaea</taxon>
        <taxon>Candidatus Micrarchaeota</taxon>
        <taxon>Candidatus Fermentimicrarchaeales</taxon>
        <taxon>Candidatus Fermentimicrarchaeaceae</taxon>
        <taxon>Candidatus Fermentimicrarchaeum</taxon>
    </lineage>
</organism>
<evidence type="ECO:0000313" key="8">
    <source>
        <dbReference type="EMBL" id="QLJ52338.1"/>
    </source>
</evidence>